<protein>
    <submittedName>
        <fullName evidence="2">Uncharacterized protein</fullName>
    </submittedName>
</protein>
<comment type="caution">
    <text evidence="2">The sequence shown here is derived from an EMBL/GenBank/DDBJ whole genome shotgun (WGS) entry which is preliminary data.</text>
</comment>
<proteinExistence type="predicted"/>
<name>A0A2U3EFV7_PURLI</name>
<dbReference type="Proteomes" id="UP000245956">
    <property type="component" value="Unassembled WGS sequence"/>
</dbReference>
<feature type="region of interest" description="Disordered" evidence="1">
    <location>
        <begin position="186"/>
        <end position="311"/>
    </location>
</feature>
<reference evidence="2 3" key="1">
    <citation type="journal article" date="2016" name="Front. Microbiol.">
        <title>Genome and transcriptome sequences reveal the specific parasitism of the nematophagous Purpureocillium lilacinum 36-1.</title>
        <authorList>
            <person name="Xie J."/>
            <person name="Li S."/>
            <person name="Mo C."/>
            <person name="Xiao X."/>
            <person name="Peng D."/>
            <person name="Wang G."/>
            <person name="Xiao Y."/>
        </authorList>
    </citation>
    <scope>NUCLEOTIDE SEQUENCE [LARGE SCALE GENOMIC DNA]</scope>
    <source>
        <strain evidence="2 3">36-1</strain>
    </source>
</reference>
<evidence type="ECO:0000256" key="1">
    <source>
        <dbReference type="SAM" id="MobiDB-lite"/>
    </source>
</evidence>
<feature type="compositionally biased region" description="Low complexity" evidence="1">
    <location>
        <begin position="262"/>
        <end position="272"/>
    </location>
</feature>
<feature type="compositionally biased region" description="Basic and acidic residues" evidence="1">
    <location>
        <begin position="273"/>
        <end position="285"/>
    </location>
</feature>
<organism evidence="2 3">
    <name type="scientific">Purpureocillium lilacinum</name>
    <name type="common">Paecilomyces lilacinus</name>
    <dbReference type="NCBI Taxonomy" id="33203"/>
    <lineage>
        <taxon>Eukaryota</taxon>
        <taxon>Fungi</taxon>
        <taxon>Dikarya</taxon>
        <taxon>Ascomycota</taxon>
        <taxon>Pezizomycotina</taxon>
        <taxon>Sordariomycetes</taxon>
        <taxon>Hypocreomycetidae</taxon>
        <taxon>Hypocreales</taxon>
        <taxon>Ophiocordycipitaceae</taxon>
        <taxon>Purpureocillium</taxon>
    </lineage>
</organism>
<gene>
    <name evidence="2" type="ORF">PCL_10406</name>
</gene>
<evidence type="ECO:0000313" key="2">
    <source>
        <dbReference type="EMBL" id="PWI73391.1"/>
    </source>
</evidence>
<dbReference type="EMBL" id="LCWV01000005">
    <property type="protein sequence ID" value="PWI73391.1"/>
    <property type="molecule type" value="Genomic_DNA"/>
</dbReference>
<feature type="compositionally biased region" description="Basic and acidic residues" evidence="1">
    <location>
        <begin position="292"/>
        <end position="302"/>
    </location>
</feature>
<feature type="compositionally biased region" description="Polar residues" evidence="1">
    <location>
        <begin position="247"/>
        <end position="261"/>
    </location>
</feature>
<dbReference type="AlphaFoldDB" id="A0A2U3EFV7"/>
<accession>A0A2U3EFV7</accession>
<evidence type="ECO:0000313" key="3">
    <source>
        <dbReference type="Proteomes" id="UP000245956"/>
    </source>
</evidence>
<sequence length="311" mass="32209">MARAYACRYESVERSSTAVSRWSASPSRAGLGCAVVPSFTGMLDRQRIAPPYISATGATTPEKDQSSVINRLSMASLQQPRSTPFSFLPPCLFGGPAGRSGDGANSEQRQGPRQCVCLCFPKQTAARRRVWQLGVGATRPGAPPSDADAGQTCGRTATACREQLSHPPPPAGAVEEVRSRSVAGLTANSGTAGVTHSRADRAGSAPPLPPVPPQAAAPPVQDGMECEGPRRLGPSLGSEGHTDGAHPQTSPGATANSQQDASTTGTSSVGSSDEGRVESSNRRSQDAAAHILDQDHQRKPENECASLAATF</sequence>
<feature type="compositionally biased region" description="Pro residues" evidence="1">
    <location>
        <begin position="206"/>
        <end position="216"/>
    </location>
</feature>